<sequence>MLKKLKSLFAGIAIASSQASADGPPPVDVNTPVTNPNLVAAMERLRTDTSNEAKYHLLLELNKANYLVAIFSDEMHTSEPDENGKSTIEKDSIIKVLNTSDEQGNMYLPLFTDWEAIGKYIDQPVNTLVFPPRDAWDWALKMGNYHGVVVNPAHNALPLSKGQIEYLASKIAANKQINKD</sequence>
<keyword evidence="4" id="KW-1185">Reference proteome</keyword>
<dbReference type="AlphaFoldDB" id="A0A5S9NQH4"/>
<reference evidence="3 4" key="1">
    <citation type="submission" date="2019-11" db="EMBL/GenBank/DDBJ databases">
        <authorList>
            <person name="Holert J."/>
        </authorList>
    </citation>
    <scope>NUCLEOTIDE SEQUENCE [LARGE SCALE GENOMIC DNA]</scope>
    <source>
        <strain evidence="3">SB11_3</strain>
    </source>
</reference>
<name>A0A5S9NQH4_9GAMM</name>
<keyword evidence="1" id="KW-0732">Signal</keyword>
<organism evidence="3 4">
    <name type="scientific">BD1-7 clade bacterium</name>
    <dbReference type="NCBI Taxonomy" id="2029982"/>
    <lineage>
        <taxon>Bacteria</taxon>
        <taxon>Pseudomonadati</taxon>
        <taxon>Pseudomonadota</taxon>
        <taxon>Gammaproteobacteria</taxon>
        <taxon>Cellvibrionales</taxon>
        <taxon>Spongiibacteraceae</taxon>
        <taxon>BD1-7 clade</taxon>
    </lineage>
</organism>
<gene>
    <name evidence="3" type="ORF">OPDIPICF_03861</name>
</gene>
<evidence type="ECO:0000259" key="2">
    <source>
        <dbReference type="Pfam" id="PF07179"/>
    </source>
</evidence>
<dbReference type="Pfam" id="PF07179">
    <property type="entry name" value="SseB"/>
    <property type="match status" value="1"/>
</dbReference>
<feature type="domain" description="SseB protein N-terminal" evidence="2">
    <location>
        <begin position="38"/>
        <end position="162"/>
    </location>
</feature>
<evidence type="ECO:0000313" key="3">
    <source>
        <dbReference type="EMBL" id="CAA0092732.1"/>
    </source>
</evidence>
<dbReference type="EMBL" id="CACSIO010000002">
    <property type="protein sequence ID" value="CAA0092732.1"/>
    <property type="molecule type" value="Genomic_DNA"/>
</dbReference>
<protein>
    <recommendedName>
        <fullName evidence="2">SseB protein N-terminal domain-containing protein</fullName>
    </recommendedName>
</protein>
<dbReference type="Proteomes" id="UP000441399">
    <property type="component" value="Unassembled WGS sequence"/>
</dbReference>
<feature type="signal peptide" evidence="1">
    <location>
        <begin position="1"/>
        <end position="21"/>
    </location>
</feature>
<accession>A0A5S9NQH4</accession>
<dbReference type="OrthoDB" id="7060469at2"/>
<evidence type="ECO:0000256" key="1">
    <source>
        <dbReference type="SAM" id="SignalP"/>
    </source>
</evidence>
<evidence type="ECO:0000313" key="4">
    <source>
        <dbReference type="Proteomes" id="UP000441399"/>
    </source>
</evidence>
<dbReference type="InterPro" id="IPR009839">
    <property type="entry name" value="SseB_N"/>
</dbReference>
<proteinExistence type="predicted"/>
<feature type="chain" id="PRO_5024907098" description="SseB protein N-terminal domain-containing protein" evidence="1">
    <location>
        <begin position="22"/>
        <end position="180"/>
    </location>
</feature>